<dbReference type="FunFam" id="1.10.10.60:FF:000085">
    <property type="entry name" value="SIX homeobox 5"/>
    <property type="match status" value="1"/>
</dbReference>
<evidence type="ECO:0000259" key="12">
    <source>
        <dbReference type="PROSITE" id="PS50071"/>
    </source>
</evidence>
<evidence type="ECO:0000313" key="14">
    <source>
        <dbReference type="RefSeq" id="XP_015599677.1"/>
    </source>
</evidence>
<feature type="region of interest" description="Disordered" evidence="11">
    <location>
        <begin position="1"/>
        <end position="61"/>
    </location>
</feature>
<dbReference type="GO" id="GO:0005667">
    <property type="term" value="C:transcription regulator complex"/>
    <property type="evidence" value="ECO:0007669"/>
    <property type="project" value="TreeGrafter"/>
</dbReference>
<feature type="domain" description="Homeobox" evidence="12">
    <location>
        <begin position="214"/>
        <end position="265"/>
    </location>
</feature>
<reference evidence="14" key="1">
    <citation type="submission" date="2025-08" db="UniProtKB">
        <authorList>
            <consortium name="RefSeq"/>
        </authorList>
    </citation>
    <scope>IDENTIFICATION</scope>
</reference>
<gene>
    <name evidence="14" type="primary">LOC107269856</name>
</gene>
<feature type="region of interest" description="Disordered" evidence="11">
    <location>
        <begin position="409"/>
        <end position="439"/>
    </location>
</feature>
<feature type="compositionally biased region" description="Low complexity" evidence="11">
    <location>
        <begin position="282"/>
        <end position="292"/>
    </location>
</feature>
<evidence type="ECO:0000256" key="1">
    <source>
        <dbReference type="ARBA" id="ARBA00004123"/>
    </source>
</evidence>
<dbReference type="KEGG" id="ccin:107269856"/>
<dbReference type="InterPro" id="IPR001356">
    <property type="entry name" value="HD"/>
</dbReference>
<evidence type="ECO:0000256" key="8">
    <source>
        <dbReference type="ARBA" id="ARBA00023242"/>
    </source>
</evidence>
<evidence type="ECO:0000313" key="13">
    <source>
        <dbReference type="Proteomes" id="UP000694920"/>
    </source>
</evidence>
<keyword evidence="3" id="KW-0217">Developmental protein</keyword>
<dbReference type="CDD" id="cd00086">
    <property type="entry name" value="homeodomain"/>
    <property type="match status" value="1"/>
</dbReference>
<protein>
    <submittedName>
        <fullName evidence="14">Homeobox protein SIX2</fullName>
    </submittedName>
</protein>
<keyword evidence="8 9" id="KW-0539">Nucleus</keyword>
<dbReference type="Gene3D" id="1.10.10.60">
    <property type="entry name" value="Homeodomain-like"/>
    <property type="match status" value="1"/>
</dbReference>
<dbReference type="AlphaFoldDB" id="A0AAJ7C286"/>
<evidence type="ECO:0000256" key="2">
    <source>
        <dbReference type="ARBA" id="ARBA00004496"/>
    </source>
</evidence>
<dbReference type="InterPro" id="IPR031701">
    <property type="entry name" value="SIX1_SD"/>
</dbReference>
<feature type="compositionally biased region" description="Polar residues" evidence="11">
    <location>
        <begin position="294"/>
        <end position="307"/>
    </location>
</feature>
<proteinExistence type="predicted"/>
<evidence type="ECO:0000256" key="4">
    <source>
        <dbReference type="ARBA" id="ARBA00023015"/>
    </source>
</evidence>
<evidence type="ECO:0000256" key="6">
    <source>
        <dbReference type="ARBA" id="ARBA00023155"/>
    </source>
</evidence>
<keyword evidence="7" id="KW-0804">Transcription</keyword>
<sequence>MSDSSDQLSSLSSDCNSQMGAVHRNVGSPGPYNGSPMTSLPLNHHPHTQNLTPTSTGSPQYRQELNSCNPTSVSQNIGNLTGLSLGASSSNFTPEQISCMCEALSQSQDIEKLTRFLWSLPPGELLRGGESVLMARAAVAFHRGAYHELYSILESHPFSPRRHPELQQMWFKSHYREAEKVRGRPLGAVDKYRLRKKYPLPKTIWDGEETVYCFKERSRNALKECYMRNRYPTPDEKKNLAKKTGLTLTQVSNWFKNRRQRDRTPQTRSDMLPLNCQGTGNGNSVNGTVGSSHAGHQSLQSIDSGSPNLAMSPLSTMAMSPVGMNPCSPMGMSPMGPHHHGYATPVTPSSVHTAHPHNGGLSPMNDVKALCYGRGVYESGKDVEQSSVYYSSHSGMHHQYYQPTHHQMMTGSHHHHHHHHQQGMPTGYEIMLPPPQHSM</sequence>
<feature type="region of interest" description="Disordered" evidence="11">
    <location>
        <begin position="257"/>
        <end position="307"/>
    </location>
</feature>
<dbReference type="GO" id="GO:0005634">
    <property type="term" value="C:nucleus"/>
    <property type="evidence" value="ECO:0007669"/>
    <property type="project" value="UniProtKB-SubCell"/>
</dbReference>
<dbReference type="PROSITE" id="PS00027">
    <property type="entry name" value="HOMEOBOX_1"/>
    <property type="match status" value="1"/>
</dbReference>
<organism evidence="13 14">
    <name type="scientific">Cephus cinctus</name>
    <name type="common">Wheat stem sawfly</name>
    <dbReference type="NCBI Taxonomy" id="211228"/>
    <lineage>
        <taxon>Eukaryota</taxon>
        <taxon>Metazoa</taxon>
        <taxon>Ecdysozoa</taxon>
        <taxon>Arthropoda</taxon>
        <taxon>Hexapoda</taxon>
        <taxon>Insecta</taxon>
        <taxon>Pterygota</taxon>
        <taxon>Neoptera</taxon>
        <taxon>Endopterygota</taxon>
        <taxon>Hymenoptera</taxon>
        <taxon>Cephoidea</taxon>
        <taxon>Cephidae</taxon>
        <taxon>Cephus</taxon>
    </lineage>
</organism>
<dbReference type="CTD" id="51804"/>
<accession>A0AAJ7C286</accession>
<comment type="subcellular location">
    <subcellularLocation>
        <location evidence="2">Cytoplasm</location>
    </subcellularLocation>
    <subcellularLocation>
        <location evidence="1 9 10">Nucleus</location>
    </subcellularLocation>
</comment>
<dbReference type="GeneID" id="107269856"/>
<dbReference type="PANTHER" id="PTHR10390:SF44">
    <property type="entry name" value="SIX HOMEOBOX 4"/>
    <property type="match status" value="1"/>
</dbReference>
<evidence type="ECO:0000256" key="11">
    <source>
        <dbReference type="SAM" id="MobiDB-lite"/>
    </source>
</evidence>
<dbReference type="InterPro" id="IPR017970">
    <property type="entry name" value="Homeobox_CS"/>
</dbReference>
<dbReference type="SMART" id="SM00389">
    <property type="entry name" value="HOX"/>
    <property type="match status" value="1"/>
</dbReference>
<feature type="compositionally biased region" description="Basic residues" evidence="11">
    <location>
        <begin position="412"/>
        <end position="421"/>
    </location>
</feature>
<dbReference type="InterPro" id="IPR009057">
    <property type="entry name" value="Homeodomain-like_sf"/>
</dbReference>
<name>A0AAJ7C286_CEPCN</name>
<dbReference type="GO" id="GO:0000978">
    <property type="term" value="F:RNA polymerase II cis-regulatory region sequence-specific DNA binding"/>
    <property type="evidence" value="ECO:0007669"/>
    <property type="project" value="TreeGrafter"/>
</dbReference>
<dbReference type="PROSITE" id="PS50071">
    <property type="entry name" value="HOMEOBOX_2"/>
    <property type="match status" value="1"/>
</dbReference>
<dbReference type="SUPFAM" id="SSF46689">
    <property type="entry name" value="Homeodomain-like"/>
    <property type="match status" value="1"/>
</dbReference>
<evidence type="ECO:0000256" key="5">
    <source>
        <dbReference type="ARBA" id="ARBA00023125"/>
    </source>
</evidence>
<evidence type="ECO:0000256" key="9">
    <source>
        <dbReference type="PROSITE-ProRule" id="PRU00108"/>
    </source>
</evidence>
<feature type="compositionally biased region" description="Polar residues" evidence="11">
    <location>
        <begin position="48"/>
        <end position="61"/>
    </location>
</feature>
<dbReference type="RefSeq" id="XP_015599677.1">
    <property type="nucleotide sequence ID" value="XM_015744191.2"/>
</dbReference>
<keyword evidence="6 9" id="KW-0371">Homeobox</keyword>
<dbReference type="GO" id="GO:0000981">
    <property type="term" value="F:DNA-binding transcription factor activity, RNA polymerase II-specific"/>
    <property type="evidence" value="ECO:0007669"/>
    <property type="project" value="InterPro"/>
</dbReference>
<dbReference type="PANTHER" id="PTHR10390">
    <property type="entry name" value="HOMEOBOX PROTEIN SIX"/>
    <property type="match status" value="1"/>
</dbReference>
<keyword evidence="13" id="KW-1185">Reference proteome</keyword>
<dbReference type="Pfam" id="PF16878">
    <property type="entry name" value="SIX1_SD"/>
    <property type="match status" value="1"/>
</dbReference>
<evidence type="ECO:0000256" key="7">
    <source>
        <dbReference type="ARBA" id="ARBA00023163"/>
    </source>
</evidence>
<feature type="DNA-binding region" description="Homeobox" evidence="9">
    <location>
        <begin position="216"/>
        <end position="266"/>
    </location>
</feature>
<evidence type="ECO:0000256" key="10">
    <source>
        <dbReference type="RuleBase" id="RU000682"/>
    </source>
</evidence>
<dbReference type="Pfam" id="PF00046">
    <property type="entry name" value="Homeodomain"/>
    <property type="match status" value="1"/>
</dbReference>
<evidence type="ECO:0000256" key="3">
    <source>
        <dbReference type="ARBA" id="ARBA00022473"/>
    </source>
</evidence>
<dbReference type="GO" id="GO:0005737">
    <property type="term" value="C:cytoplasm"/>
    <property type="evidence" value="ECO:0007669"/>
    <property type="project" value="UniProtKB-SubCell"/>
</dbReference>
<keyword evidence="4" id="KW-0805">Transcription regulation</keyword>
<keyword evidence="5 9" id="KW-0238">DNA-binding</keyword>
<dbReference type="Proteomes" id="UP000694920">
    <property type="component" value="Unplaced"/>
</dbReference>
<feature type="compositionally biased region" description="Low complexity" evidence="11">
    <location>
        <begin position="1"/>
        <end position="14"/>
    </location>
</feature>